<dbReference type="EMBL" id="BSOG01000002">
    <property type="protein sequence ID" value="GLR13022.1"/>
    <property type="molecule type" value="Genomic_DNA"/>
</dbReference>
<name>A0ABQ5YDI4_9NEIS</name>
<gene>
    <name evidence="3" type="ORF">GCM10007907_18120</name>
</gene>
<dbReference type="PANTHER" id="PTHR35936:SF25">
    <property type="entry name" value="ABC TRANSPORTER SUBSTRATE-BINDING PROTEIN"/>
    <property type="match status" value="1"/>
</dbReference>
<comment type="caution">
    <text evidence="3">The sequence shown here is derived from an EMBL/GenBank/DDBJ whole genome shotgun (WGS) entry which is preliminary data.</text>
</comment>
<accession>A0ABQ5YDI4</accession>
<evidence type="ECO:0000313" key="4">
    <source>
        <dbReference type="Proteomes" id="UP001156706"/>
    </source>
</evidence>
<dbReference type="SUPFAM" id="SSF53850">
    <property type="entry name" value="Periplasmic binding protein-like II"/>
    <property type="match status" value="1"/>
</dbReference>
<dbReference type="Pfam" id="PF00497">
    <property type="entry name" value="SBP_bac_3"/>
    <property type="match status" value="1"/>
</dbReference>
<organism evidence="3 4">
    <name type="scientific">Chitinimonas prasina</name>
    <dbReference type="NCBI Taxonomy" id="1434937"/>
    <lineage>
        <taxon>Bacteria</taxon>
        <taxon>Pseudomonadati</taxon>
        <taxon>Pseudomonadota</taxon>
        <taxon>Betaproteobacteria</taxon>
        <taxon>Neisseriales</taxon>
        <taxon>Chitinibacteraceae</taxon>
        <taxon>Chitinimonas</taxon>
    </lineage>
</organism>
<keyword evidence="1" id="KW-0732">Signal</keyword>
<proteinExistence type="predicted"/>
<evidence type="ECO:0000313" key="3">
    <source>
        <dbReference type="EMBL" id="GLR13022.1"/>
    </source>
</evidence>
<dbReference type="Gene3D" id="3.40.190.10">
    <property type="entry name" value="Periplasmic binding protein-like II"/>
    <property type="match status" value="2"/>
</dbReference>
<feature type="domain" description="Solute-binding protein family 3/N-terminal" evidence="2">
    <location>
        <begin position="11"/>
        <end position="244"/>
    </location>
</feature>
<sequence length="245" mass="27803">MPASQAAPIVLYADEAFPPYSYVERGRLKGIYVDQVRAAVSRLKQYQVELRPIPWERGLAELAHGRIFGLFASYRRSERSYITHYSAPLQHEHVAVFCRQQVLQPPRPDWPRDYGDLRIGINQGFAMSDVFVQARQSGAIRVTQFKGNEENLLALAAGRTHCYVNDRFSILWNLKRLQRDPRIKASMAALDLRESLTLSSESAHVVFGPGEIDATQKAFIADLDRELVEQSRSGEAQAIVARYLK</sequence>
<reference evidence="4" key="1">
    <citation type="journal article" date="2019" name="Int. J. Syst. Evol. Microbiol.">
        <title>The Global Catalogue of Microorganisms (GCM) 10K type strain sequencing project: providing services to taxonomists for standard genome sequencing and annotation.</title>
        <authorList>
            <consortium name="The Broad Institute Genomics Platform"/>
            <consortium name="The Broad Institute Genome Sequencing Center for Infectious Disease"/>
            <person name="Wu L."/>
            <person name="Ma J."/>
        </authorList>
    </citation>
    <scope>NUCLEOTIDE SEQUENCE [LARGE SCALE GENOMIC DNA]</scope>
    <source>
        <strain evidence="4">NBRC 110044</strain>
    </source>
</reference>
<dbReference type="Proteomes" id="UP001156706">
    <property type="component" value="Unassembled WGS sequence"/>
</dbReference>
<dbReference type="InterPro" id="IPR001638">
    <property type="entry name" value="Solute-binding_3/MltF_N"/>
</dbReference>
<keyword evidence="4" id="KW-1185">Reference proteome</keyword>
<evidence type="ECO:0000259" key="2">
    <source>
        <dbReference type="Pfam" id="PF00497"/>
    </source>
</evidence>
<evidence type="ECO:0000256" key="1">
    <source>
        <dbReference type="ARBA" id="ARBA00022729"/>
    </source>
</evidence>
<dbReference type="PANTHER" id="PTHR35936">
    <property type="entry name" value="MEMBRANE-BOUND LYTIC MUREIN TRANSGLYCOSYLASE F"/>
    <property type="match status" value="1"/>
</dbReference>
<protein>
    <submittedName>
        <fullName evidence="3">ABC transporter substrate-binding protein</fullName>
    </submittedName>
</protein>